<evidence type="ECO:0000313" key="1">
    <source>
        <dbReference type="EMBL" id="BAU00127.1"/>
    </source>
</evidence>
<keyword evidence="2" id="KW-1185">Reference proteome</keyword>
<dbReference type="Proteomes" id="UP000291084">
    <property type="component" value="Chromosome 10"/>
</dbReference>
<proteinExistence type="predicted"/>
<reference evidence="1 2" key="1">
    <citation type="journal article" date="2015" name="Sci. Rep.">
        <title>The power of single molecule real-time sequencing technology in the de novo assembly of a eukaryotic genome.</title>
        <authorList>
            <person name="Sakai H."/>
            <person name="Naito K."/>
            <person name="Ogiso-Tanaka E."/>
            <person name="Takahashi Y."/>
            <person name="Iseki K."/>
            <person name="Muto C."/>
            <person name="Satou K."/>
            <person name="Teruya K."/>
            <person name="Shiroma A."/>
            <person name="Shimoji M."/>
            <person name="Hirano T."/>
            <person name="Itoh T."/>
            <person name="Kaga A."/>
            <person name="Tomooka N."/>
        </authorList>
    </citation>
    <scope>NUCLEOTIDE SEQUENCE [LARGE SCALE GENOMIC DNA]</scope>
    <source>
        <strain evidence="2">cv. Shumari</strain>
    </source>
</reference>
<sequence length="70" mass="8208">MLCKHLDSAPQLKKLEIPNYQSVKHCPLPTNNFVSAKTIAFNYLRLFGLRDNSNFCFLKMTNQIYKEKKN</sequence>
<gene>
    <name evidence="1" type="primary">Vigan.10G169400</name>
    <name evidence="1" type="ORF">VIGAN_10169400</name>
</gene>
<dbReference type="EMBL" id="AP015043">
    <property type="protein sequence ID" value="BAU00127.1"/>
    <property type="molecule type" value="Genomic_DNA"/>
</dbReference>
<name>A0A0S3T4W3_PHAAN</name>
<dbReference type="AlphaFoldDB" id="A0A0S3T4W3"/>
<evidence type="ECO:0000313" key="2">
    <source>
        <dbReference type="Proteomes" id="UP000291084"/>
    </source>
</evidence>
<accession>A0A0S3T4W3</accession>
<protein>
    <submittedName>
        <fullName evidence="1">Uncharacterized protein</fullName>
    </submittedName>
</protein>
<organism evidence="1 2">
    <name type="scientific">Vigna angularis var. angularis</name>
    <dbReference type="NCBI Taxonomy" id="157739"/>
    <lineage>
        <taxon>Eukaryota</taxon>
        <taxon>Viridiplantae</taxon>
        <taxon>Streptophyta</taxon>
        <taxon>Embryophyta</taxon>
        <taxon>Tracheophyta</taxon>
        <taxon>Spermatophyta</taxon>
        <taxon>Magnoliopsida</taxon>
        <taxon>eudicotyledons</taxon>
        <taxon>Gunneridae</taxon>
        <taxon>Pentapetalae</taxon>
        <taxon>rosids</taxon>
        <taxon>fabids</taxon>
        <taxon>Fabales</taxon>
        <taxon>Fabaceae</taxon>
        <taxon>Papilionoideae</taxon>
        <taxon>50 kb inversion clade</taxon>
        <taxon>NPAAA clade</taxon>
        <taxon>indigoferoid/millettioid clade</taxon>
        <taxon>Phaseoleae</taxon>
        <taxon>Vigna</taxon>
    </lineage>
</organism>